<evidence type="ECO:0000313" key="2">
    <source>
        <dbReference type="EMBL" id="SUZ86395.1"/>
    </source>
</evidence>
<sequence length="1172" mass="130271">MYIAMTALAVGAEVITNEGDIRPLVTIPFRSDQSGNSMTWEPVPGYLNPNSQKIAISDDMDTWPTSWPDKMDDSNDPGWPSSWNGFFGKNQFNAQQEIYYKTSDDRNFIVGVPYTPDSTDLSRKGAGLMAGVRVLEWKQVLIEDVVFILHEIKNDASYDYEKVSFSMWLADLVGGDGDSGDDTPDFDLLYDVAWSMDSDGIGNPAFGSNTVGVAATSFIETPGNNKDRIDNDGDGEDNGPIITESFIINEILGNALDDNGNGLIDENMTHVPFGDQTGVSYSDKIDNDQDGEANSPLVSDEMIEATYTQWNIWPSPNDPIQDSIIHIIGLDEDDLGFPFADGIDNNANPENPYALEYPFGQGADVNSPVITAEMVEIASSDEWRRYAVPNSNIILYDVNTEDLGKPYADGIDNDGDGAVDEGIDEGIDEMIDESRDDFIDNDYDWDPSDDVGINGDESGGVLAGVNDQRPTSGSGTGFPGEPNIDKTDVAESDQMGLTAVGYDPAGSIPITSDNYLWLFYMTPGTYWQPPAGGQPPGDYDLFVTSGFFPLKAGQTERIAMSVTLGNDVADALRNKAVAQTTYDFDYQFAKAPDPPNVTTVTGDGFVTLYWDESAEQSIDKYMGEVTNGMDLYDFEGYKIYRATDFEFNDAYTITDGEGNLTFLEPYVQHGEKAQWDLNNGKNGWHPVDLNGIKFYLGDDTGLRHYYRDENVVNGQRYYYAVVSYDYGGDLTNDIIPSDSPMRLRVNSLTGEIEMGPNVVAATPSPPAAGYTDATFEGSLINHISGTSSGEIYMEIVDPMSIRNHHTYQITFLDTTLPNQQGLAGYDTITTKSYFLTDITLENAPDTLVNNSNSLVMEDGQVIDGFRLSFKNVDDLRFNDEKSSWSRDSLWTFRVLRYATFNVVGTQLPFDYRIIFNDVQSDSTIDICMRYLPNSSNCYPGFLYSSRNVNFTAQRRESLTGIDDIDWVDIPVALIDVIPLGNSDGYFNADGNRESDWIVFMDHEDENGNPAPSWSFYLNLHPNNEELIYNEPQPGDTAYIFIEKPFLTEDIYEFTTIAPYIDQQKAITDLDKIKVVPNPYYATNTFEGQNTFTSGRGPREIQFRFLPQECKIRIYTISGALVKEIHHQSSIDYGTGKWDLLTKDNLTASYGVYIYHIEANGIGEKIGKLAIVK</sequence>
<name>A0A381R3S3_9ZZZZ</name>
<protein>
    <submittedName>
        <fullName evidence="2">Uncharacterized protein</fullName>
    </submittedName>
</protein>
<dbReference type="Gene3D" id="2.60.40.4070">
    <property type="match status" value="1"/>
</dbReference>
<accession>A0A381R3S3</accession>
<organism evidence="2">
    <name type="scientific">marine metagenome</name>
    <dbReference type="NCBI Taxonomy" id="408172"/>
    <lineage>
        <taxon>unclassified sequences</taxon>
        <taxon>metagenomes</taxon>
        <taxon>ecological metagenomes</taxon>
    </lineage>
</organism>
<dbReference type="InterPro" id="IPR013783">
    <property type="entry name" value="Ig-like_fold"/>
</dbReference>
<reference evidence="2" key="1">
    <citation type="submission" date="2018-05" db="EMBL/GenBank/DDBJ databases">
        <authorList>
            <person name="Lanie J.A."/>
            <person name="Ng W.-L."/>
            <person name="Kazmierczak K.M."/>
            <person name="Andrzejewski T.M."/>
            <person name="Davidsen T.M."/>
            <person name="Wayne K.J."/>
            <person name="Tettelin H."/>
            <person name="Glass J.I."/>
            <person name="Rusch D."/>
            <person name="Podicherti R."/>
            <person name="Tsui H.-C.T."/>
            <person name="Winkler M.E."/>
        </authorList>
    </citation>
    <scope>NUCLEOTIDE SEQUENCE</scope>
</reference>
<feature type="region of interest" description="Disordered" evidence="1">
    <location>
        <begin position="465"/>
        <end position="487"/>
    </location>
</feature>
<dbReference type="Gene3D" id="2.60.40.10">
    <property type="entry name" value="Immunoglobulins"/>
    <property type="match status" value="1"/>
</dbReference>
<gene>
    <name evidence="2" type="ORF">METZ01_LOCUS39249</name>
</gene>
<evidence type="ECO:0000256" key="1">
    <source>
        <dbReference type="SAM" id="MobiDB-lite"/>
    </source>
</evidence>
<proteinExistence type="predicted"/>
<dbReference type="AlphaFoldDB" id="A0A381R3S3"/>
<dbReference type="EMBL" id="UINC01001680">
    <property type="protein sequence ID" value="SUZ86395.1"/>
    <property type="molecule type" value="Genomic_DNA"/>
</dbReference>